<feature type="compositionally biased region" description="Basic residues" evidence="1">
    <location>
        <begin position="195"/>
        <end position="204"/>
    </location>
</feature>
<proteinExistence type="predicted"/>
<feature type="region of interest" description="Disordered" evidence="1">
    <location>
        <begin position="172"/>
        <end position="204"/>
    </location>
</feature>
<name>A0AAV4P3U8_CAEEX</name>
<keyword evidence="3" id="KW-1185">Reference proteome</keyword>
<dbReference type="EMBL" id="BPLR01021574">
    <property type="protein sequence ID" value="GIX91324.1"/>
    <property type="molecule type" value="Genomic_DNA"/>
</dbReference>
<feature type="compositionally biased region" description="Polar residues" evidence="1">
    <location>
        <begin position="178"/>
        <end position="191"/>
    </location>
</feature>
<sequence>MSQLAPDRRETFTLNSFADNNRRKTFLVPANPVEHFIPSPPTISKTVQNVVPNETVLLCEDMELTEIITVQNQQQFHPTIPPWAEVVDGEEPSVIESPGSVENLSDFATFAKKFPLLSANSNTPNIKVLPEIIAKTFSHEKKDMQDIIADEKCKKKSETSNYEILTKPLSSCKDTENSDLASTHTEPQQFPISKKERKKGSLPKKRLKSRILLNLYSSIHLKNIKSQSTSKTLSNQDKQIQGTADVSEMCHNQESTASKILSSEVKPLENPLSSNIEKTSTSLVNKRSASGKLSSRNLDAKTSSSSNKKSMRISSIQNALETMTENELVKPVKSPLESMRRSSRRKVALLDNFDFDDSDIDPDIDFEMKKQFSLKPGRKVSSPNNKNIFVFNKTKKLNTNMIVPIDFATNNSEEKDSDIFNFSASSEADKSPIKKSKRSKNRIIQE</sequence>
<feature type="region of interest" description="Disordered" evidence="1">
    <location>
        <begin position="423"/>
        <end position="446"/>
    </location>
</feature>
<evidence type="ECO:0000313" key="2">
    <source>
        <dbReference type="EMBL" id="GIX91324.1"/>
    </source>
</evidence>
<dbReference type="AlphaFoldDB" id="A0AAV4P3U8"/>
<protein>
    <submittedName>
        <fullName evidence="2">Shugoshin_C domain-containing protein</fullName>
    </submittedName>
</protein>
<feature type="compositionally biased region" description="Basic residues" evidence="1">
    <location>
        <begin position="433"/>
        <end position="446"/>
    </location>
</feature>
<evidence type="ECO:0000313" key="3">
    <source>
        <dbReference type="Proteomes" id="UP001054945"/>
    </source>
</evidence>
<gene>
    <name evidence="2" type="primary">AVEN_269559_1</name>
    <name evidence="2" type="ORF">CEXT_274431</name>
</gene>
<accession>A0AAV4P3U8</accession>
<feature type="compositionally biased region" description="Polar residues" evidence="1">
    <location>
        <begin position="271"/>
        <end position="297"/>
    </location>
</feature>
<feature type="region of interest" description="Disordered" evidence="1">
    <location>
        <begin position="251"/>
        <end position="312"/>
    </location>
</feature>
<comment type="caution">
    <text evidence="2">The sequence shown here is derived from an EMBL/GenBank/DDBJ whole genome shotgun (WGS) entry which is preliminary data.</text>
</comment>
<reference evidence="2 3" key="1">
    <citation type="submission" date="2021-06" db="EMBL/GenBank/DDBJ databases">
        <title>Caerostris extrusa draft genome.</title>
        <authorList>
            <person name="Kono N."/>
            <person name="Arakawa K."/>
        </authorList>
    </citation>
    <scope>NUCLEOTIDE SEQUENCE [LARGE SCALE GENOMIC DNA]</scope>
</reference>
<feature type="compositionally biased region" description="Polar residues" evidence="1">
    <location>
        <begin position="251"/>
        <end position="261"/>
    </location>
</feature>
<evidence type="ECO:0000256" key="1">
    <source>
        <dbReference type="SAM" id="MobiDB-lite"/>
    </source>
</evidence>
<dbReference type="Proteomes" id="UP001054945">
    <property type="component" value="Unassembled WGS sequence"/>
</dbReference>
<organism evidence="2 3">
    <name type="scientific">Caerostris extrusa</name>
    <name type="common">Bark spider</name>
    <name type="synonym">Caerostris bankana</name>
    <dbReference type="NCBI Taxonomy" id="172846"/>
    <lineage>
        <taxon>Eukaryota</taxon>
        <taxon>Metazoa</taxon>
        <taxon>Ecdysozoa</taxon>
        <taxon>Arthropoda</taxon>
        <taxon>Chelicerata</taxon>
        <taxon>Arachnida</taxon>
        <taxon>Araneae</taxon>
        <taxon>Araneomorphae</taxon>
        <taxon>Entelegynae</taxon>
        <taxon>Araneoidea</taxon>
        <taxon>Araneidae</taxon>
        <taxon>Caerostris</taxon>
    </lineage>
</organism>
<feature type="compositionally biased region" description="Low complexity" evidence="1">
    <location>
        <begin position="301"/>
        <end position="312"/>
    </location>
</feature>